<dbReference type="EMBL" id="CP072110">
    <property type="protein sequence ID" value="QTH63276.1"/>
    <property type="molecule type" value="Genomic_DNA"/>
</dbReference>
<protein>
    <submittedName>
        <fullName evidence="2">Heme NO-binding domain-containing protein</fullName>
    </submittedName>
</protein>
<dbReference type="Proteomes" id="UP000682739">
    <property type="component" value="Chromosome"/>
</dbReference>
<reference evidence="2" key="1">
    <citation type="submission" date="2021-03" db="EMBL/GenBank/DDBJ databases">
        <title>Description of Psychrosphaera ytuae sp. nov. isolated from deep sea sediment of South China Sea.</title>
        <authorList>
            <person name="Zhang J."/>
            <person name="Xu X.-D."/>
        </authorList>
    </citation>
    <scope>NUCLEOTIDE SEQUENCE</scope>
    <source>
        <strain evidence="2">MTZ26</strain>
    </source>
</reference>
<evidence type="ECO:0000313" key="3">
    <source>
        <dbReference type="Proteomes" id="UP000682739"/>
    </source>
</evidence>
<dbReference type="RefSeq" id="WP_208831333.1">
    <property type="nucleotide sequence ID" value="NZ_CP072110.1"/>
</dbReference>
<dbReference type="GO" id="GO:0020037">
    <property type="term" value="F:heme binding"/>
    <property type="evidence" value="ECO:0007669"/>
    <property type="project" value="InterPro"/>
</dbReference>
<dbReference type="SUPFAM" id="SSF111126">
    <property type="entry name" value="Ligand-binding domain in the NO signalling and Golgi transport"/>
    <property type="match status" value="1"/>
</dbReference>
<gene>
    <name evidence="2" type="ORF">J1N51_11090</name>
</gene>
<proteinExistence type="predicted"/>
<dbReference type="InterPro" id="IPR038158">
    <property type="entry name" value="H-NOX_domain_sf"/>
</dbReference>
<accession>A0A975D9Z9</accession>
<dbReference type="KEGG" id="psym:J1N51_11090"/>
<dbReference type="Pfam" id="PF07700">
    <property type="entry name" value="HNOB"/>
    <property type="match status" value="1"/>
</dbReference>
<organism evidence="2 3">
    <name type="scientific">Psychrosphaera ytuae</name>
    <dbReference type="NCBI Taxonomy" id="2820710"/>
    <lineage>
        <taxon>Bacteria</taxon>
        <taxon>Pseudomonadati</taxon>
        <taxon>Pseudomonadota</taxon>
        <taxon>Gammaproteobacteria</taxon>
        <taxon>Alteromonadales</taxon>
        <taxon>Pseudoalteromonadaceae</taxon>
        <taxon>Psychrosphaera</taxon>
    </lineage>
</organism>
<evidence type="ECO:0000259" key="1">
    <source>
        <dbReference type="Pfam" id="PF07700"/>
    </source>
</evidence>
<dbReference type="InterPro" id="IPR024096">
    <property type="entry name" value="NO_sig/Golgi_transp_ligand-bd"/>
</dbReference>
<sequence length="178" mass="19613">MLGVIFTNLIEMMEKEVGLELTERVLDEANTSSNGSYTSVGYYEPAEIVAIVTRLSVHTGVPIPDLVRKFGHYLFKLLAEGHPHAVAGKTSVIQILSTLDSHIHVEVKKLYPEADLPTFETIEETDSYIKLLYTSTNRLEPLAEGLIAGGAEYFGEQVSIHIEPEPGSSSIIEVKKLD</sequence>
<keyword evidence="3" id="KW-1185">Reference proteome</keyword>
<dbReference type="Gene3D" id="3.90.1520.10">
    <property type="entry name" value="H-NOX domain"/>
    <property type="match status" value="1"/>
</dbReference>
<dbReference type="AlphaFoldDB" id="A0A975D9Z9"/>
<name>A0A975D9Z9_9GAMM</name>
<feature type="domain" description="Heme NO-binding" evidence="1">
    <location>
        <begin position="3"/>
        <end position="161"/>
    </location>
</feature>
<evidence type="ECO:0000313" key="2">
    <source>
        <dbReference type="EMBL" id="QTH63276.1"/>
    </source>
</evidence>
<dbReference type="InterPro" id="IPR011644">
    <property type="entry name" value="Heme_NO-bd"/>
</dbReference>